<dbReference type="InterPro" id="IPR011330">
    <property type="entry name" value="Glyco_hydro/deAcase_b/a-brl"/>
</dbReference>
<dbReference type="Proteomes" id="UP001205105">
    <property type="component" value="Unassembled WGS sequence"/>
</dbReference>
<gene>
    <name evidence="2" type="ORF">COHA_010601</name>
</gene>
<comment type="caution">
    <text evidence="2">The sequence shown here is derived from an EMBL/GenBank/DDBJ whole genome shotgun (WGS) entry which is preliminary data.</text>
</comment>
<reference evidence="2" key="1">
    <citation type="submission" date="2020-11" db="EMBL/GenBank/DDBJ databases">
        <title>Chlorella ohadii genome sequencing and assembly.</title>
        <authorList>
            <person name="Murik O."/>
            <person name="Treves H."/>
            <person name="Kedem I."/>
            <person name="Shotland Y."/>
            <person name="Kaplan A."/>
        </authorList>
    </citation>
    <scope>NUCLEOTIDE SEQUENCE</scope>
    <source>
        <strain evidence="2">1</strain>
    </source>
</reference>
<dbReference type="EMBL" id="JADXDR010000256">
    <property type="protein sequence ID" value="KAI7835495.1"/>
    <property type="molecule type" value="Genomic_DNA"/>
</dbReference>
<dbReference type="PANTHER" id="PTHR45985:SF3">
    <property type="entry name" value="CHITIN DEACETYLASE-LIKE 4"/>
    <property type="match status" value="1"/>
</dbReference>
<dbReference type="GO" id="GO:0005975">
    <property type="term" value="P:carbohydrate metabolic process"/>
    <property type="evidence" value="ECO:0007669"/>
    <property type="project" value="InterPro"/>
</dbReference>
<keyword evidence="1" id="KW-0732">Signal</keyword>
<name>A0AAD5DCJ3_9CHLO</name>
<feature type="signal peptide" evidence="1">
    <location>
        <begin position="1"/>
        <end position="20"/>
    </location>
</feature>
<evidence type="ECO:0000313" key="3">
    <source>
        <dbReference type="Proteomes" id="UP001205105"/>
    </source>
</evidence>
<sequence>MSLNLAAVLVVLLAARQAAGYPCTPARRADCPKPPGGLALQQVPQFITVTWDDAVTSQSFGIVQQILGGLKQRNGCPIPSTYYVTAQDTVPAAAQALYLAGNEIATHTLTHVAYPSAQEVVGCRDWLANKTGIPRQKINGFRCGRLVDIG</sequence>
<proteinExistence type="predicted"/>
<dbReference type="Gene3D" id="3.20.20.370">
    <property type="entry name" value="Glycoside hydrolase/deacetylase"/>
    <property type="match status" value="1"/>
</dbReference>
<feature type="chain" id="PRO_5042042648" description="NodB homology domain-containing protein" evidence="1">
    <location>
        <begin position="21"/>
        <end position="150"/>
    </location>
</feature>
<dbReference type="AlphaFoldDB" id="A0AAD5DCJ3"/>
<protein>
    <recommendedName>
        <fullName evidence="4">NodB homology domain-containing protein</fullName>
    </recommendedName>
</protein>
<evidence type="ECO:0008006" key="4">
    <source>
        <dbReference type="Google" id="ProtNLM"/>
    </source>
</evidence>
<evidence type="ECO:0000256" key="1">
    <source>
        <dbReference type="SAM" id="SignalP"/>
    </source>
</evidence>
<keyword evidence="3" id="KW-1185">Reference proteome</keyword>
<organism evidence="2 3">
    <name type="scientific">Chlorella ohadii</name>
    <dbReference type="NCBI Taxonomy" id="2649997"/>
    <lineage>
        <taxon>Eukaryota</taxon>
        <taxon>Viridiplantae</taxon>
        <taxon>Chlorophyta</taxon>
        <taxon>core chlorophytes</taxon>
        <taxon>Trebouxiophyceae</taxon>
        <taxon>Chlorellales</taxon>
        <taxon>Chlorellaceae</taxon>
        <taxon>Chlorella clade</taxon>
        <taxon>Chlorella</taxon>
    </lineage>
</organism>
<evidence type="ECO:0000313" key="2">
    <source>
        <dbReference type="EMBL" id="KAI7835495.1"/>
    </source>
</evidence>
<dbReference type="SUPFAM" id="SSF88713">
    <property type="entry name" value="Glycoside hydrolase/deacetylase"/>
    <property type="match status" value="1"/>
</dbReference>
<dbReference type="InterPro" id="IPR052740">
    <property type="entry name" value="CE4"/>
</dbReference>
<accession>A0AAD5DCJ3</accession>
<dbReference type="PANTHER" id="PTHR45985">
    <property type="match status" value="1"/>
</dbReference>